<evidence type="ECO:0000256" key="17">
    <source>
        <dbReference type="ARBA" id="ARBA00052680"/>
    </source>
</evidence>
<keyword evidence="8" id="KW-0560">Oxidoreductase</keyword>
<comment type="catalytic activity">
    <reaction evidence="15">
        <text>testosterone + NAD(+) = androst-4-ene-3,17-dione + NADH + H(+)</text>
        <dbReference type="Rhea" id="RHEA:14929"/>
        <dbReference type="ChEBI" id="CHEBI:15378"/>
        <dbReference type="ChEBI" id="CHEBI:16422"/>
        <dbReference type="ChEBI" id="CHEBI:17347"/>
        <dbReference type="ChEBI" id="CHEBI:57540"/>
        <dbReference type="ChEBI" id="CHEBI:57945"/>
        <dbReference type="EC" id="1.1.1.239"/>
    </reaction>
    <physiologicalReaction direction="left-to-right" evidence="15">
        <dbReference type="Rhea" id="RHEA:14930"/>
    </physiologicalReaction>
</comment>
<evidence type="ECO:0000259" key="26">
    <source>
        <dbReference type="SMART" id="SM00822"/>
    </source>
</evidence>
<dbReference type="NCBIfam" id="NF005559">
    <property type="entry name" value="PRK07231.1"/>
    <property type="match status" value="1"/>
</dbReference>
<dbReference type="Proteomes" id="UP001634394">
    <property type="component" value="Unassembled WGS sequence"/>
</dbReference>
<organism evidence="27 28">
    <name type="scientific">Sinanodonta woodiana</name>
    <name type="common">Chinese pond mussel</name>
    <name type="synonym">Anodonta woodiana</name>
    <dbReference type="NCBI Taxonomy" id="1069815"/>
    <lineage>
        <taxon>Eukaryota</taxon>
        <taxon>Metazoa</taxon>
        <taxon>Spiralia</taxon>
        <taxon>Lophotrochozoa</taxon>
        <taxon>Mollusca</taxon>
        <taxon>Bivalvia</taxon>
        <taxon>Autobranchia</taxon>
        <taxon>Heteroconchia</taxon>
        <taxon>Palaeoheterodonta</taxon>
        <taxon>Unionida</taxon>
        <taxon>Unionoidea</taxon>
        <taxon>Unionidae</taxon>
        <taxon>Unioninae</taxon>
        <taxon>Sinanodonta</taxon>
    </lineage>
</organism>
<evidence type="ECO:0000256" key="8">
    <source>
        <dbReference type="ARBA" id="ARBA00023002"/>
    </source>
</evidence>
<keyword evidence="28" id="KW-1185">Reference proteome</keyword>
<evidence type="ECO:0000313" key="28">
    <source>
        <dbReference type="Proteomes" id="UP001634394"/>
    </source>
</evidence>
<dbReference type="PANTHER" id="PTHR42760">
    <property type="entry name" value="SHORT-CHAIN DEHYDROGENASES/REDUCTASES FAMILY MEMBER"/>
    <property type="match status" value="1"/>
</dbReference>
<evidence type="ECO:0000256" key="5">
    <source>
        <dbReference type="ARBA" id="ARBA00022516"/>
    </source>
</evidence>
<proteinExistence type="inferred from homology"/>
<dbReference type="GO" id="GO:0008210">
    <property type="term" value="P:estrogen metabolic process"/>
    <property type="evidence" value="ECO:0007669"/>
    <property type="project" value="UniProtKB-ARBA"/>
</dbReference>
<comment type="pathway">
    <text evidence="2">Lipid metabolism; fatty acid biosynthesis.</text>
</comment>
<dbReference type="InterPro" id="IPR020904">
    <property type="entry name" value="Sc_DH/Rdtase_CS"/>
</dbReference>
<dbReference type="EC" id="1.1.1.239" evidence="19"/>
<dbReference type="Gene3D" id="3.40.50.720">
    <property type="entry name" value="NAD(P)-binding Rossmann-like Domain"/>
    <property type="match status" value="1"/>
</dbReference>
<evidence type="ECO:0000256" key="19">
    <source>
        <dbReference type="ARBA" id="ARBA00066822"/>
    </source>
</evidence>
<evidence type="ECO:0000256" key="23">
    <source>
        <dbReference type="ARBA" id="ARBA00081936"/>
    </source>
</evidence>
<evidence type="ECO:0000256" key="2">
    <source>
        <dbReference type="ARBA" id="ARBA00005194"/>
    </source>
</evidence>
<evidence type="ECO:0000256" key="9">
    <source>
        <dbReference type="ARBA" id="ARBA00023027"/>
    </source>
</evidence>
<dbReference type="NCBIfam" id="NF009466">
    <property type="entry name" value="PRK12826.1-2"/>
    <property type="match status" value="1"/>
</dbReference>
<evidence type="ECO:0000256" key="13">
    <source>
        <dbReference type="ARBA" id="ARBA00037929"/>
    </source>
</evidence>
<evidence type="ECO:0000256" key="3">
    <source>
        <dbReference type="ARBA" id="ARBA00006484"/>
    </source>
</evidence>
<evidence type="ECO:0000256" key="12">
    <source>
        <dbReference type="ARBA" id="ARBA00023160"/>
    </source>
</evidence>
<evidence type="ECO:0000256" key="11">
    <source>
        <dbReference type="ARBA" id="ARBA00023128"/>
    </source>
</evidence>
<comment type="caution">
    <text evidence="27">The sequence shown here is derived from an EMBL/GenBank/DDBJ whole genome shotgun (WGS) entry which is preliminary data.</text>
</comment>
<dbReference type="PROSITE" id="PS00061">
    <property type="entry name" value="ADH_SHORT"/>
    <property type="match status" value="1"/>
</dbReference>
<comment type="similarity">
    <text evidence="3">Belongs to the short-chain dehydrogenases/reductases (SDR) family.</text>
</comment>
<keyword evidence="10" id="KW-0443">Lipid metabolism</keyword>
<evidence type="ECO:0000256" key="4">
    <source>
        <dbReference type="ARBA" id="ARBA00012456"/>
    </source>
</evidence>
<dbReference type="InterPro" id="IPR057326">
    <property type="entry name" value="KR_dom"/>
</dbReference>
<dbReference type="GO" id="GO:0005759">
    <property type="term" value="C:mitochondrial matrix"/>
    <property type="evidence" value="ECO:0007669"/>
    <property type="project" value="UniProtKB-SubCell"/>
</dbReference>
<dbReference type="GO" id="GO:0006633">
    <property type="term" value="P:fatty acid biosynthetic process"/>
    <property type="evidence" value="ECO:0007669"/>
    <property type="project" value="UniProtKB-KW"/>
</dbReference>
<dbReference type="PANTHER" id="PTHR42760:SF83">
    <property type="entry name" value="(3R)-3-HYDROXYACYL-COA DEHYDROGENASE"/>
    <property type="match status" value="1"/>
</dbReference>
<dbReference type="Pfam" id="PF13561">
    <property type="entry name" value="adh_short_C2"/>
    <property type="match status" value="1"/>
</dbReference>
<evidence type="ECO:0000256" key="18">
    <source>
        <dbReference type="ARBA" id="ARBA00065174"/>
    </source>
</evidence>
<evidence type="ECO:0000256" key="25">
    <source>
        <dbReference type="ARBA" id="ARBA00083258"/>
    </source>
</evidence>
<dbReference type="PRINTS" id="PR00080">
    <property type="entry name" value="SDRFAMILY"/>
</dbReference>
<dbReference type="InterPro" id="IPR002347">
    <property type="entry name" value="SDR_fam"/>
</dbReference>
<comment type="pathway">
    <text evidence="13">Steroid biosynthesis; estrogen biosynthesis.</text>
</comment>
<comment type="catalytic activity">
    <reaction evidence="14">
        <text>17beta-estradiol + NAD(+) = estrone + NADH + H(+)</text>
        <dbReference type="Rhea" id="RHEA:24612"/>
        <dbReference type="ChEBI" id="CHEBI:15378"/>
        <dbReference type="ChEBI" id="CHEBI:16469"/>
        <dbReference type="ChEBI" id="CHEBI:17263"/>
        <dbReference type="ChEBI" id="CHEBI:57540"/>
        <dbReference type="ChEBI" id="CHEBI:57945"/>
        <dbReference type="EC" id="1.1.1.62"/>
    </reaction>
    <physiologicalReaction direction="left-to-right" evidence="14">
        <dbReference type="Rhea" id="RHEA:24613"/>
    </physiologicalReaction>
    <physiologicalReaction direction="right-to-left" evidence="14">
        <dbReference type="Rhea" id="RHEA:24614"/>
    </physiologicalReaction>
</comment>
<dbReference type="AlphaFoldDB" id="A0ABD3W9Z0"/>
<dbReference type="PRINTS" id="PR00081">
    <property type="entry name" value="GDHRDH"/>
</dbReference>
<dbReference type="GO" id="GO:0004303">
    <property type="term" value="F:estradiol 17-beta-dehydrogenase [NAD(P)+] activity"/>
    <property type="evidence" value="ECO:0007669"/>
    <property type="project" value="UniProtKB-EC"/>
</dbReference>
<evidence type="ECO:0000256" key="20">
    <source>
        <dbReference type="ARBA" id="ARBA00070911"/>
    </source>
</evidence>
<feature type="domain" description="Ketoreductase" evidence="26">
    <location>
        <begin position="5"/>
        <end position="186"/>
    </location>
</feature>
<dbReference type="InterPro" id="IPR036291">
    <property type="entry name" value="NAD(P)-bd_dom_sf"/>
</dbReference>
<dbReference type="FunFam" id="3.40.50.720:FF:000231">
    <property type="entry name" value="Estradiol 17-beta-dehydrogenase 8"/>
    <property type="match status" value="1"/>
</dbReference>
<comment type="catalytic activity">
    <reaction evidence="17">
        <text>a (3R)-3-hydroxyacyl-CoA + NAD(+) = a 3-oxoacyl-CoA + NADH + H(+)</text>
        <dbReference type="Rhea" id="RHEA:32711"/>
        <dbReference type="ChEBI" id="CHEBI:15378"/>
        <dbReference type="ChEBI" id="CHEBI:57319"/>
        <dbReference type="ChEBI" id="CHEBI:57540"/>
        <dbReference type="ChEBI" id="CHEBI:57945"/>
        <dbReference type="ChEBI" id="CHEBI:90726"/>
        <dbReference type="EC" id="1.1.1.n12"/>
    </reaction>
    <physiologicalReaction direction="left-to-right" evidence="17">
        <dbReference type="Rhea" id="RHEA:32712"/>
    </physiologicalReaction>
</comment>
<evidence type="ECO:0000256" key="6">
    <source>
        <dbReference type="ARBA" id="ARBA00022553"/>
    </source>
</evidence>
<dbReference type="CDD" id="cd05333">
    <property type="entry name" value="BKR_SDR_c"/>
    <property type="match status" value="1"/>
</dbReference>
<keyword evidence="11" id="KW-0496">Mitochondrion</keyword>
<comment type="subcellular location">
    <subcellularLocation>
        <location evidence="1">Mitochondrion matrix</location>
    </subcellularLocation>
</comment>
<evidence type="ECO:0000256" key="10">
    <source>
        <dbReference type="ARBA" id="ARBA00023098"/>
    </source>
</evidence>
<keyword evidence="7" id="KW-0276">Fatty acid metabolism</keyword>
<protein>
    <recommendedName>
        <fullName evidence="20">(3R)-3-hydroxyacyl-CoA dehydrogenase</fullName>
        <ecNumber evidence="19">1.1.1.239</ecNumber>
        <ecNumber evidence="4">1.1.1.n12</ecNumber>
    </recommendedName>
    <alternativeName>
        <fullName evidence="22">17-beta-hydroxysteroid dehydrogenase 8</fullName>
    </alternativeName>
    <alternativeName>
        <fullName evidence="21">3-ketoacyl-[acyl-carrier-protein] reductase alpha subunit</fullName>
    </alternativeName>
    <alternativeName>
        <fullName evidence="24">3-oxoacyl-[acyl-carrier-protein] reductase</fullName>
    </alternativeName>
    <alternativeName>
        <fullName evidence="25">Estradiol 17-beta-dehydrogenase 8</fullName>
    </alternativeName>
    <alternativeName>
        <fullName evidence="23">Testosterone 17-beta-dehydrogenase 8</fullName>
    </alternativeName>
</protein>
<evidence type="ECO:0000256" key="22">
    <source>
        <dbReference type="ARBA" id="ARBA00081419"/>
    </source>
</evidence>
<evidence type="ECO:0000313" key="27">
    <source>
        <dbReference type="EMBL" id="KAL3870206.1"/>
    </source>
</evidence>
<name>A0ABD3W9Z0_SINWO</name>
<evidence type="ECO:0000256" key="24">
    <source>
        <dbReference type="ARBA" id="ARBA00083097"/>
    </source>
</evidence>
<dbReference type="EMBL" id="JBJQND010000007">
    <property type="protein sequence ID" value="KAL3870206.1"/>
    <property type="molecule type" value="Genomic_DNA"/>
</dbReference>
<dbReference type="SMART" id="SM00822">
    <property type="entry name" value="PKS_KR"/>
    <property type="match status" value="1"/>
</dbReference>
<evidence type="ECO:0000256" key="16">
    <source>
        <dbReference type="ARBA" id="ARBA00050435"/>
    </source>
</evidence>
<gene>
    <name evidence="27" type="ORF">ACJMK2_038287</name>
</gene>
<keyword evidence="5" id="KW-0444">Lipid biosynthesis</keyword>
<comment type="catalytic activity">
    <reaction evidence="16">
        <text>17beta-hydroxy-5alpha-androstan-3-one + NAD(+) = 5alpha-androstan-3,17-dione + NADH + H(+)</text>
        <dbReference type="Rhea" id="RHEA:41992"/>
        <dbReference type="ChEBI" id="CHEBI:15378"/>
        <dbReference type="ChEBI" id="CHEBI:15994"/>
        <dbReference type="ChEBI" id="CHEBI:16330"/>
        <dbReference type="ChEBI" id="CHEBI:57540"/>
        <dbReference type="ChEBI" id="CHEBI:57945"/>
    </reaction>
    <physiologicalReaction direction="left-to-right" evidence="16">
        <dbReference type="Rhea" id="RHEA:41993"/>
    </physiologicalReaction>
</comment>
<dbReference type="GO" id="GO:0047035">
    <property type="term" value="F:testosterone dehydrogenase (NAD+) activity"/>
    <property type="evidence" value="ECO:0007669"/>
    <property type="project" value="UniProtKB-EC"/>
</dbReference>
<reference evidence="27 28" key="1">
    <citation type="submission" date="2024-11" db="EMBL/GenBank/DDBJ databases">
        <title>Chromosome-level genome assembly of the freshwater bivalve Anodonta woodiana.</title>
        <authorList>
            <person name="Chen X."/>
        </authorList>
    </citation>
    <scope>NUCLEOTIDE SEQUENCE [LARGE SCALE GENOMIC DNA]</scope>
    <source>
        <strain evidence="27">MN2024</strain>
        <tissue evidence="27">Gills</tissue>
    </source>
</reference>
<comment type="subunit">
    <text evidence="18">Heterotetramer with CBR4; contains two molecules of HSD17B8 and CBR4.</text>
</comment>
<evidence type="ECO:0000256" key="7">
    <source>
        <dbReference type="ARBA" id="ARBA00022832"/>
    </source>
</evidence>
<evidence type="ECO:0000256" key="1">
    <source>
        <dbReference type="ARBA" id="ARBA00004305"/>
    </source>
</evidence>
<evidence type="ECO:0000256" key="14">
    <source>
        <dbReference type="ARBA" id="ARBA00049069"/>
    </source>
</evidence>
<keyword evidence="6" id="KW-0597">Phosphoprotein</keyword>
<dbReference type="EC" id="1.1.1.n12" evidence="4"/>
<keyword evidence="9" id="KW-0520">NAD</keyword>
<dbReference type="SUPFAM" id="SSF51735">
    <property type="entry name" value="NAD(P)-binding Rossmann-fold domains"/>
    <property type="match status" value="1"/>
</dbReference>
<accession>A0ABD3W9Z0</accession>
<sequence length="245" mass="25483">MLAGRVALVTGGGSGIGRAVCHLLAREGAAVAVVDINKEAAQETLDRLPKGNHAFCADVSSSSSVKELLKQIKTSFHTVPSIAVNSAGITKDKMMLKMDEESFSKVIDVNIKGTFLVSQAVSQAMLAEKISNGSIINISSIVGKVGNIGQVNYAASKAGVIGLTKTAAKELAGFGIRVNAVLPGFIQTPMTDVVPKNVIEILLQLIPLGKMGQPEDVAEACLFLASDRSKYITGTTIEVAGGLFA</sequence>
<keyword evidence="12" id="KW-0275">Fatty acid biosynthesis</keyword>
<evidence type="ECO:0000256" key="21">
    <source>
        <dbReference type="ARBA" id="ARBA00077835"/>
    </source>
</evidence>
<evidence type="ECO:0000256" key="15">
    <source>
        <dbReference type="ARBA" id="ARBA00050232"/>
    </source>
</evidence>